<accession>A0A7V8SXU3</accession>
<comment type="caution">
    <text evidence="1">The sequence shown here is derived from an EMBL/GenBank/DDBJ whole genome shotgun (WGS) entry which is preliminary data.</text>
</comment>
<sequence>GNTLGTFANNVWTQNGMLIGTMVADAFSSGGFPFQIPGGFNFANNGFNIVFDNFYTNTGFYKEVALLGRNFMEPFSMNGSAITICGVPNATNMSGSNVCITLAMNNPPNIGHPGLLPLPLENLRHQTITVNSTIAQTLDLAFPQITPSQNGTVFYIGCTSPGSNTIAQNFPLGYMGSSFLQAGGNGFLFIAQGVAGQLTTGSPNGFPSAHITWGPGGLNVQTAAMTAFDIPGLTTTPASFLDSAQLGGAFPNQTFTFINGVQQGATLLLISTINAGAGSPQKITKVQDTMGNTWVQVFSYQDTGAQIFGAPSQLYQDCWIAQNVVGAAPNACVVTFTSTTNLAGGNCCLQIQGALPQSPAQNNSQILEAIN</sequence>
<dbReference type="Proteomes" id="UP000567293">
    <property type="component" value="Unassembled WGS sequence"/>
</dbReference>
<organism evidence="1 2">
    <name type="scientific">Candidatus Acidiferrum panamense</name>
    <dbReference type="NCBI Taxonomy" id="2741543"/>
    <lineage>
        <taxon>Bacteria</taxon>
        <taxon>Pseudomonadati</taxon>
        <taxon>Acidobacteriota</taxon>
        <taxon>Terriglobia</taxon>
        <taxon>Candidatus Acidiferrales</taxon>
        <taxon>Candidatus Acidiferrum</taxon>
    </lineage>
</organism>
<evidence type="ECO:0000313" key="1">
    <source>
        <dbReference type="EMBL" id="MBA0086027.1"/>
    </source>
</evidence>
<proteinExistence type="predicted"/>
<name>A0A7V8SXU3_9BACT</name>
<evidence type="ECO:0000313" key="2">
    <source>
        <dbReference type="Proteomes" id="UP000567293"/>
    </source>
</evidence>
<dbReference type="AlphaFoldDB" id="A0A7V8SXU3"/>
<keyword evidence="2" id="KW-1185">Reference proteome</keyword>
<protein>
    <submittedName>
        <fullName evidence="1">Uncharacterized protein</fullName>
    </submittedName>
</protein>
<dbReference type="EMBL" id="JACDQQ010001318">
    <property type="protein sequence ID" value="MBA0086027.1"/>
    <property type="molecule type" value="Genomic_DNA"/>
</dbReference>
<reference evidence="1" key="1">
    <citation type="submission" date="2020-06" db="EMBL/GenBank/DDBJ databases">
        <title>Legume-microbial interactions unlock mineral nutrients during tropical forest succession.</title>
        <authorList>
            <person name="Epihov D.Z."/>
        </authorList>
    </citation>
    <scope>NUCLEOTIDE SEQUENCE [LARGE SCALE GENOMIC DNA]</scope>
    <source>
        <strain evidence="1">Pan2503</strain>
    </source>
</reference>
<feature type="non-terminal residue" evidence="1">
    <location>
        <position position="371"/>
    </location>
</feature>
<feature type="non-terminal residue" evidence="1">
    <location>
        <position position="1"/>
    </location>
</feature>
<gene>
    <name evidence="1" type="ORF">HRJ53_13595</name>
</gene>